<reference evidence="12" key="1">
    <citation type="journal article" date="2020" name="Syst. Appl. Microbiol.">
        <title>Streptomyces alkaliterrae sp. nov., isolated from an alkaline soil, and emended descriptions of Streptomyces alkaliphilus, Streptomyces calidiresistens and Streptomyces durbertensis.</title>
        <authorList>
            <person name="Swiecimska M."/>
            <person name="Golinska P."/>
            <person name="Nouioui I."/>
            <person name="Wypij M."/>
            <person name="Rai M."/>
            <person name="Sangal V."/>
            <person name="Goodfellow M."/>
        </authorList>
    </citation>
    <scope>NUCLEOTIDE SEQUENCE [LARGE SCALE GENOMIC DNA]</scope>
    <source>
        <strain evidence="12">DSM 104538</strain>
    </source>
</reference>
<proteinExistence type="predicted"/>
<evidence type="ECO:0000256" key="4">
    <source>
        <dbReference type="ARBA" id="ARBA00022679"/>
    </source>
</evidence>
<comment type="caution">
    <text evidence="11">The sequence shown here is derived from an EMBL/GenBank/DDBJ whole genome shotgun (WGS) entry which is preliminary data.</text>
</comment>
<evidence type="ECO:0000313" key="11">
    <source>
        <dbReference type="EMBL" id="MBB1243666.1"/>
    </source>
</evidence>
<name>A0ABR6EEB3_9ACTN</name>
<keyword evidence="2" id="KW-1003">Cell membrane</keyword>
<evidence type="ECO:0000256" key="1">
    <source>
        <dbReference type="ARBA" id="ARBA00004651"/>
    </source>
</evidence>
<keyword evidence="5 9" id="KW-0812">Transmembrane</keyword>
<keyword evidence="12" id="KW-1185">Reference proteome</keyword>
<comment type="subcellular location">
    <subcellularLocation>
        <location evidence="1">Cell membrane</location>
        <topology evidence="1">Multi-pass membrane protein</topology>
    </subcellularLocation>
</comment>
<dbReference type="InterPro" id="IPR050297">
    <property type="entry name" value="LipidA_mod_glycosyltrf_83"/>
</dbReference>
<feature type="domain" description="Glycosyltransferase RgtA/B/C/D-like" evidence="10">
    <location>
        <begin position="126"/>
        <end position="282"/>
    </location>
</feature>
<evidence type="ECO:0000256" key="5">
    <source>
        <dbReference type="ARBA" id="ARBA00022692"/>
    </source>
</evidence>
<evidence type="ECO:0000256" key="6">
    <source>
        <dbReference type="ARBA" id="ARBA00022989"/>
    </source>
</evidence>
<keyword evidence="3" id="KW-0328">Glycosyltransferase</keyword>
<evidence type="ECO:0000256" key="9">
    <source>
        <dbReference type="SAM" id="Phobius"/>
    </source>
</evidence>
<feature type="transmembrane region" description="Helical" evidence="9">
    <location>
        <begin position="233"/>
        <end position="256"/>
    </location>
</feature>
<evidence type="ECO:0000256" key="2">
    <source>
        <dbReference type="ARBA" id="ARBA00022475"/>
    </source>
</evidence>
<organism evidence="11 12">
    <name type="scientific">Streptomyces durbertensis</name>
    <dbReference type="NCBI Taxonomy" id="2448886"/>
    <lineage>
        <taxon>Bacteria</taxon>
        <taxon>Bacillati</taxon>
        <taxon>Actinomycetota</taxon>
        <taxon>Actinomycetes</taxon>
        <taxon>Kitasatosporales</taxon>
        <taxon>Streptomycetaceae</taxon>
        <taxon>Streptomyces</taxon>
    </lineage>
</organism>
<feature type="region of interest" description="Disordered" evidence="8">
    <location>
        <begin position="35"/>
        <end position="68"/>
    </location>
</feature>
<keyword evidence="6 9" id="KW-1133">Transmembrane helix</keyword>
<feature type="transmembrane region" description="Helical" evidence="9">
    <location>
        <begin position="71"/>
        <end position="91"/>
    </location>
</feature>
<feature type="transmembrane region" description="Helical" evidence="9">
    <location>
        <begin position="268"/>
        <end position="294"/>
    </location>
</feature>
<dbReference type="Pfam" id="PF13231">
    <property type="entry name" value="PMT_2"/>
    <property type="match status" value="1"/>
</dbReference>
<evidence type="ECO:0000256" key="7">
    <source>
        <dbReference type="ARBA" id="ARBA00023136"/>
    </source>
</evidence>
<dbReference type="PANTHER" id="PTHR33908:SF11">
    <property type="entry name" value="MEMBRANE PROTEIN"/>
    <property type="match status" value="1"/>
</dbReference>
<feature type="transmembrane region" description="Helical" evidence="9">
    <location>
        <begin position="368"/>
        <end position="385"/>
    </location>
</feature>
<feature type="transmembrane region" description="Helical" evidence="9">
    <location>
        <begin position="172"/>
        <end position="189"/>
    </location>
</feature>
<gene>
    <name evidence="11" type="ORF">GL263_08855</name>
</gene>
<evidence type="ECO:0000256" key="3">
    <source>
        <dbReference type="ARBA" id="ARBA00022676"/>
    </source>
</evidence>
<protein>
    <submittedName>
        <fullName evidence="11">Glycosyltransferase family 39 protein</fullName>
    </submittedName>
</protein>
<feature type="transmembrane region" description="Helical" evidence="9">
    <location>
        <begin position="146"/>
        <end position="166"/>
    </location>
</feature>
<sequence length="551" mass="58251">MLAVGAGGWLPGWQPWPLLLLAAPLLWWGGGVRRPTADDPPGRAPQAAPGRSADTRKPPGGRTGPRLSGRWLGAAGLGAVLSLTIAVWAALQDHEPWIGHEEAVYANKARSWTDGGPPDAGWGPYRPPGLPLLGTLALRVHPDVGALRTVTLVLALLTLTVVWLVAARWTTPVRAALVTLLVLSGLGFLRRMPEFLTDIGATGLLLVVVYLVTRAQEKPDSRALLLLPPVVLAAFYLRYGVVGNLCAIALAALLAYGPRAWAARARHLALAAGLILLGMLPHFVQATALTGWPLGLITWATSQAERSFVGDGLLYYLAIFPYRLAGDLGAVVMVAGLVAAVGAARRLRAARGVKLAEGRAGVEDRRQVFLAATAVLLPVVLGTATDGEPRFVYLSVVLLTILGVQAVATRAGERRRPILAAITGMAALTVLGTVQVVAHGAMPGPTAQNRSTVPVARAVAAEAGGRPCLVVTGYVPETGWYSGCDAVTYRQYRRLPKRPPADVVVHFVRYERGRLQPDAAGVARLTEGRPSRTWRLPTDGSLGAATVVTLR</sequence>
<keyword evidence="4" id="KW-0808">Transferase</keyword>
<feature type="transmembrane region" description="Helical" evidence="9">
    <location>
        <begin position="314"/>
        <end position="347"/>
    </location>
</feature>
<dbReference type="Proteomes" id="UP000766698">
    <property type="component" value="Unassembled WGS sequence"/>
</dbReference>
<dbReference type="PANTHER" id="PTHR33908">
    <property type="entry name" value="MANNOSYLTRANSFERASE YKCB-RELATED"/>
    <property type="match status" value="1"/>
</dbReference>
<feature type="transmembrane region" description="Helical" evidence="9">
    <location>
        <begin position="391"/>
        <end position="411"/>
    </location>
</feature>
<keyword evidence="7 9" id="KW-0472">Membrane</keyword>
<dbReference type="EMBL" id="WMLF01000090">
    <property type="protein sequence ID" value="MBB1243666.1"/>
    <property type="molecule type" value="Genomic_DNA"/>
</dbReference>
<accession>A0ABR6EEB3</accession>
<feature type="transmembrane region" description="Helical" evidence="9">
    <location>
        <begin position="418"/>
        <end position="442"/>
    </location>
</feature>
<evidence type="ECO:0000256" key="8">
    <source>
        <dbReference type="SAM" id="MobiDB-lite"/>
    </source>
</evidence>
<evidence type="ECO:0000313" key="12">
    <source>
        <dbReference type="Proteomes" id="UP000766698"/>
    </source>
</evidence>
<evidence type="ECO:0000259" key="10">
    <source>
        <dbReference type="Pfam" id="PF13231"/>
    </source>
</evidence>
<dbReference type="InterPro" id="IPR038731">
    <property type="entry name" value="RgtA/B/C-like"/>
</dbReference>